<evidence type="ECO:0000313" key="3">
    <source>
        <dbReference type="Proteomes" id="UP000595278"/>
    </source>
</evidence>
<organism evidence="2 3">
    <name type="scientific">Entomomonas asaccharolytica</name>
    <dbReference type="NCBI Taxonomy" id="2785331"/>
    <lineage>
        <taxon>Bacteria</taxon>
        <taxon>Pseudomonadati</taxon>
        <taxon>Pseudomonadota</taxon>
        <taxon>Gammaproteobacteria</taxon>
        <taxon>Pseudomonadales</taxon>
        <taxon>Pseudomonadaceae</taxon>
        <taxon>Entomomonas</taxon>
    </lineage>
</organism>
<sequence length="167" mass="19278">MKRFLITCFLCSLVLMVKANEQCQIKPIPTEYKTVNNKFLFKNRLAPDLIVYTANPESTIISGDPILIFSDKKSIGFQQINESFGNEQEIPKLLKEKWDIDCSNAITEIRKSNYQLLIANDGKTLEGLSRTTVFIIPKNKKFTDYFYLLSFIGYTDEEVVEMLIKDE</sequence>
<dbReference type="EMBL" id="CP067393">
    <property type="protein sequence ID" value="QQP84706.1"/>
    <property type="molecule type" value="Genomic_DNA"/>
</dbReference>
<dbReference type="KEGG" id="eaz:JHT90_09830"/>
<keyword evidence="1" id="KW-0732">Signal</keyword>
<dbReference type="RefSeq" id="WP_201090603.1">
    <property type="nucleotide sequence ID" value="NZ_CP067393.1"/>
</dbReference>
<name>A0A974NDJ7_9GAMM</name>
<evidence type="ECO:0000256" key="1">
    <source>
        <dbReference type="SAM" id="SignalP"/>
    </source>
</evidence>
<dbReference type="Proteomes" id="UP000595278">
    <property type="component" value="Chromosome"/>
</dbReference>
<proteinExistence type="predicted"/>
<feature type="signal peptide" evidence="1">
    <location>
        <begin position="1"/>
        <end position="19"/>
    </location>
</feature>
<keyword evidence="3" id="KW-1185">Reference proteome</keyword>
<accession>A0A974NDJ7</accession>
<feature type="chain" id="PRO_5037616605" evidence="1">
    <location>
        <begin position="20"/>
        <end position="167"/>
    </location>
</feature>
<gene>
    <name evidence="2" type="ORF">JHT90_09830</name>
</gene>
<protein>
    <submittedName>
        <fullName evidence="2">Uncharacterized protein</fullName>
    </submittedName>
</protein>
<evidence type="ECO:0000313" key="2">
    <source>
        <dbReference type="EMBL" id="QQP84706.1"/>
    </source>
</evidence>
<dbReference type="AlphaFoldDB" id="A0A974NDJ7"/>
<reference evidence="2 3" key="1">
    <citation type="submission" date="2021-01" db="EMBL/GenBank/DDBJ databases">
        <title>Entomomonas sp. F2A isolated from a house cricket (Acheta domesticus).</title>
        <authorList>
            <person name="Spergser J."/>
            <person name="Busse H.-J."/>
        </authorList>
    </citation>
    <scope>NUCLEOTIDE SEQUENCE [LARGE SCALE GENOMIC DNA]</scope>
    <source>
        <strain evidence="2 3">F2A</strain>
    </source>
</reference>